<dbReference type="AlphaFoldDB" id="J9F953"/>
<feature type="non-terminal residue" evidence="1">
    <location>
        <position position="31"/>
    </location>
</feature>
<sequence length="31" mass="3523">MKDVTWIDDLKIRAGWGQQGNQSGLADYAWV</sequence>
<gene>
    <name evidence="1" type="ORF">EVA_20453</name>
</gene>
<protein>
    <submittedName>
        <fullName evidence="1">Uncharacterized protein</fullName>
    </submittedName>
</protein>
<proteinExistence type="predicted"/>
<organism evidence="1">
    <name type="scientific">gut metagenome</name>
    <dbReference type="NCBI Taxonomy" id="749906"/>
    <lineage>
        <taxon>unclassified sequences</taxon>
        <taxon>metagenomes</taxon>
        <taxon>organismal metagenomes</taxon>
    </lineage>
</organism>
<evidence type="ECO:0000313" key="1">
    <source>
        <dbReference type="EMBL" id="EJW91441.1"/>
    </source>
</evidence>
<dbReference type="EMBL" id="AMCI01008178">
    <property type="protein sequence ID" value="EJW91441.1"/>
    <property type="molecule type" value="Genomic_DNA"/>
</dbReference>
<comment type="caution">
    <text evidence="1">The sequence shown here is derived from an EMBL/GenBank/DDBJ whole genome shotgun (WGS) entry which is preliminary data.</text>
</comment>
<name>J9F953_9ZZZZ</name>
<reference evidence="1" key="1">
    <citation type="journal article" date="2012" name="PLoS ONE">
        <title>Gene sets for utilization of primary and secondary nutrition supplies in the distal gut of endangered iberian lynx.</title>
        <authorList>
            <person name="Alcaide M."/>
            <person name="Messina E."/>
            <person name="Richter M."/>
            <person name="Bargiela R."/>
            <person name="Peplies J."/>
            <person name="Huws S.A."/>
            <person name="Newbold C.J."/>
            <person name="Golyshin P.N."/>
            <person name="Simon M.A."/>
            <person name="Lopez G."/>
            <person name="Yakimov M.M."/>
            <person name="Ferrer M."/>
        </authorList>
    </citation>
    <scope>NUCLEOTIDE SEQUENCE</scope>
</reference>
<accession>J9F953</accession>